<feature type="non-terminal residue" evidence="1">
    <location>
        <position position="1"/>
    </location>
</feature>
<evidence type="ECO:0000313" key="2">
    <source>
        <dbReference type="Proteomes" id="UP001519460"/>
    </source>
</evidence>
<dbReference type="AlphaFoldDB" id="A0ABD0LPI9"/>
<protein>
    <submittedName>
        <fullName evidence="1">Uncharacterized protein</fullName>
    </submittedName>
</protein>
<gene>
    <name evidence="1" type="ORF">BaRGS_00007808</name>
</gene>
<organism evidence="1 2">
    <name type="scientific">Batillaria attramentaria</name>
    <dbReference type="NCBI Taxonomy" id="370345"/>
    <lineage>
        <taxon>Eukaryota</taxon>
        <taxon>Metazoa</taxon>
        <taxon>Spiralia</taxon>
        <taxon>Lophotrochozoa</taxon>
        <taxon>Mollusca</taxon>
        <taxon>Gastropoda</taxon>
        <taxon>Caenogastropoda</taxon>
        <taxon>Sorbeoconcha</taxon>
        <taxon>Cerithioidea</taxon>
        <taxon>Batillariidae</taxon>
        <taxon>Batillaria</taxon>
    </lineage>
</organism>
<name>A0ABD0LPI9_9CAEN</name>
<dbReference type="EMBL" id="JACVVK020000034">
    <property type="protein sequence ID" value="KAK7500928.1"/>
    <property type="molecule type" value="Genomic_DNA"/>
</dbReference>
<dbReference type="Proteomes" id="UP001519460">
    <property type="component" value="Unassembled WGS sequence"/>
</dbReference>
<sequence length="68" mass="7380">QGGEIGASSRCGGNRAGRHVHIDLGRGGADYTHRFRSQALPSFLRRKSNNGSEPALRFAEVLKECEVV</sequence>
<accession>A0ABD0LPI9</accession>
<keyword evidence="2" id="KW-1185">Reference proteome</keyword>
<evidence type="ECO:0000313" key="1">
    <source>
        <dbReference type="EMBL" id="KAK7500928.1"/>
    </source>
</evidence>
<reference evidence="1 2" key="1">
    <citation type="journal article" date="2023" name="Sci. Data">
        <title>Genome assembly of the Korean intertidal mud-creeper Batillaria attramentaria.</title>
        <authorList>
            <person name="Patra A.K."/>
            <person name="Ho P.T."/>
            <person name="Jun S."/>
            <person name="Lee S.J."/>
            <person name="Kim Y."/>
            <person name="Won Y.J."/>
        </authorList>
    </citation>
    <scope>NUCLEOTIDE SEQUENCE [LARGE SCALE GENOMIC DNA]</scope>
    <source>
        <strain evidence="1">Wonlab-2016</strain>
    </source>
</reference>
<proteinExistence type="predicted"/>
<comment type="caution">
    <text evidence="1">The sequence shown here is derived from an EMBL/GenBank/DDBJ whole genome shotgun (WGS) entry which is preliminary data.</text>
</comment>